<dbReference type="InterPro" id="IPR029058">
    <property type="entry name" value="AB_hydrolase_fold"/>
</dbReference>
<dbReference type="SUPFAM" id="SSF53474">
    <property type="entry name" value="alpha/beta-Hydrolases"/>
    <property type="match status" value="1"/>
</dbReference>
<proteinExistence type="predicted"/>
<dbReference type="InterPro" id="IPR001031">
    <property type="entry name" value="Thioesterase"/>
</dbReference>
<dbReference type="Pfam" id="PF00975">
    <property type="entry name" value="Thioesterase"/>
    <property type="match status" value="1"/>
</dbReference>
<dbReference type="EMBL" id="WEGK01000006">
    <property type="protein sequence ID" value="MQY20221.1"/>
    <property type="molecule type" value="Genomic_DNA"/>
</dbReference>
<dbReference type="Gene3D" id="3.40.50.1820">
    <property type="entry name" value="alpha/beta hydrolase"/>
    <property type="match status" value="1"/>
</dbReference>
<evidence type="ECO:0000313" key="3">
    <source>
        <dbReference type="Proteomes" id="UP000438448"/>
    </source>
</evidence>
<name>A0A7K0D3L9_9NOCA</name>
<evidence type="ECO:0000259" key="1">
    <source>
        <dbReference type="Pfam" id="PF00975"/>
    </source>
</evidence>
<accession>A0A7K0D3L9</accession>
<feature type="domain" description="Thioesterase" evidence="1">
    <location>
        <begin position="49"/>
        <end position="245"/>
    </location>
</feature>
<dbReference type="AlphaFoldDB" id="A0A7K0D3L9"/>
<keyword evidence="3" id="KW-1185">Reference proteome</keyword>
<evidence type="ECO:0000313" key="2">
    <source>
        <dbReference type="EMBL" id="MQY20221.1"/>
    </source>
</evidence>
<dbReference type="OrthoDB" id="4520216at2"/>
<gene>
    <name evidence="2" type="ORF">NRB20_33200</name>
</gene>
<sequence length="258" mass="28768">MSSGPTALEKWWFPTSEYRGRRPSVWLFGGAGVEQAWTANPLIPLIGDYDFAVWRMPGRSVRKDEPDPTSLRAVGREIAESLVEIGAVRPVLSGLSFGGLLAFVATQELEKLGVQVGRFIPIVSACPNEWRMGAVYAWLNGGPVRYTKRRLAAADAAGKLPPELSGANREVMQRPYVADLTSGFREWSHSMIHTSITDISASDEQRLHLSSLTRWRPYTRGEFDSITSTGGHFFYREHPEVVSRVFDRESEIAYSGSF</sequence>
<comment type="caution">
    <text evidence="2">The sequence shown here is derived from an EMBL/GenBank/DDBJ whole genome shotgun (WGS) entry which is preliminary data.</text>
</comment>
<reference evidence="2 3" key="1">
    <citation type="submission" date="2019-10" db="EMBL/GenBank/DDBJ databases">
        <title>Nocardia macrotermitis sp. nov. and Nocardia aurantia sp. nov., isolated from the gut of fungus growing-termite Macrotermes natalensis.</title>
        <authorList>
            <person name="Benndorf R."/>
            <person name="Schwitalla J."/>
            <person name="Martin K."/>
            <person name="De Beer W."/>
            <person name="Kaster A.-K."/>
            <person name="Vollmers J."/>
            <person name="Poulsen M."/>
            <person name="Beemelmanns C."/>
        </authorList>
    </citation>
    <scope>NUCLEOTIDE SEQUENCE [LARGE SCALE GENOMIC DNA]</scope>
    <source>
        <strain evidence="2 3">RB20</strain>
    </source>
</reference>
<dbReference type="Proteomes" id="UP000438448">
    <property type="component" value="Unassembled WGS sequence"/>
</dbReference>
<organism evidence="2 3">
    <name type="scientific">Nocardia macrotermitis</name>
    <dbReference type="NCBI Taxonomy" id="2585198"/>
    <lineage>
        <taxon>Bacteria</taxon>
        <taxon>Bacillati</taxon>
        <taxon>Actinomycetota</taxon>
        <taxon>Actinomycetes</taxon>
        <taxon>Mycobacteriales</taxon>
        <taxon>Nocardiaceae</taxon>
        <taxon>Nocardia</taxon>
    </lineage>
</organism>
<protein>
    <recommendedName>
        <fullName evidence="1">Thioesterase domain-containing protein</fullName>
    </recommendedName>
</protein>
<dbReference type="RefSeq" id="WP_153410985.1">
    <property type="nucleotide sequence ID" value="NZ_WEGK01000006.1"/>
</dbReference>